<dbReference type="SUPFAM" id="SSF55785">
    <property type="entry name" value="PYP-like sensor domain (PAS domain)"/>
    <property type="match status" value="3"/>
</dbReference>
<dbReference type="STRING" id="178356.SAMN05216269_10476"/>
<dbReference type="PROSITE" id="PS50113">
    <property type="entry name" value="PAC"/>
    <property type="match status" value="1"/>
</dbReference>
<dbReference type="NCBIfam" id="TIGR00229">
    <property type="entry name" value="sensory_box"/>
    <property type="match status" value="2"/>
</dbReference>
<evidence type="ECO:0000256" key="2">
    <source>
        <dbReference type="ARBA" id="ARBA00012534"/>
    </source>
</evidence>
<dbReference type="Pfam" id="PF13596">
    <property type="entry name" value="PAS_10"/>
    <property type="match status" value="1"/>
</dbReference>
<evidence type="ECO:0000313" key="12">
    <source>
        <dbReference type="EMBL" id="SHM38421.1"/>
    </source>
</evidence>
<dbReference type="Gene3D" id="1.10.155.10">
    <property type="entry name" value="Chemotaxis receptor methyltransferase CheR, N-terminal domain"/>
    <property type="match status" value="1"/>
</dbReference>
<keyword evidence="5" id="KW-0949">S-adenosyl-L-methionine</keyword>
<dbReference type="Pfam" id="PF03705">
    <property type="entry name" value="CheR_N"/>
    <property type="match status" value="1"/>
</dbReference>
<dbReference type="SUPFAM" id="SSF52738">
    <property type="entry name" value="Methylesterase CheB, C-terminal domain"/>
    <property type="match status" value="1"/>
</dbReference>
<dbReference type="PANTHER" id="PTHR24422:SF27">
    <property type="entry name" value="PROTEIN-GLUTAMATE O-METHYLTRANSFERASE"/>
    <property type="match status" value="1"/>
</dbReference>
<feature type="domain" description="PAS" evidence="8">
    <location>
        <begin position="866"/>
        <end position="929"/>
    </location>
</feature>
<dbReference type="InterPro" id="IPR022642">
    <property type="entry name" value="CheR_C"/>
</dbReference>
<dbReference type="GO" id="GO:0008983">
    <property type="term" value="F:protein-glutamate O-methyltransferase activity"/>
    <property type="evidence" value="ECO:0007669"/>
    <property type="project" value="UniProtKB-EC"/>
</dbReference>
<accession>A0A1M7ICB9</accession>
<dbReference type="Gene3D" id="3.40.50.180">
    <property type="entry name" value="Methylesterase CheB, C-terminal domain"/>
    <property type="match status" value="1"/>
</dbReference>
<dbReference type="EC" id="2.1.1.80" evidence="2"/>
<dbReference type="CDD" id="cd16434">
    <property type="entry name" value="CheB-CheR_fusion"/>
    <property type="match status" value="1"/>
</dbReference>
<reference evidence="13" key="1">
    <citation type="submission" date="2016-11" db="EMBL/GenBank/DDBJ databases">
        <authorList>
            <person name="Varghese N."/>
            <person name="Submissions S."/>
        </authorList>
    </citation>
    <scope>NUCLEOTIDE SEQUENCE [LARGE SCALE GENOMIC DNA]</scope>
    <source>
        <strain evidence="13">CGMCC 1.2749</strain>
    </source>
</reference>
<dbReference type="SUPFAM" id="SSF47757">
    <property type="entry name" value="Chemotaxis receptor methyltransferase CheR, N-terminal domain"/>
    <property type="match status" value="1"/>
</dbReference>
<dbReference type="CDD" id="cd00130">
    <property type="entry name" value="PAS"/>
    <property type="match status" value="2"/>
</dbReference>
<dbReference type="GO" id="GO:0006935">
    <property type="term" value="P:chemotaxis"/>
    <property type="evidence" value="ECO:0007669"/>
    <property type="project" value="UniProtKB-UniRule"/>
</dbReference>
<comment type="catalytic activity">
    <reaction evidence="1">
        <text>L-glutamyl-[protein] + S-adenosyl-L-methionine = [protein]-L-glutamate 5-O-methyl ester + S-adenosyl-L-homocysteine</text>
        <dbReference type="Rhea" id="RHEA:24452"/>
        <dbReference type="Rhea" id="RHEA-COMP:10208"/>
        <dbReference type="Rhea" id="RHEA-COMP:10311"/>
        <dbReference type="ChEBI" id="CHEBI:29973"/>
        <dbReference type="ChEBI" id="CHEBI:57856"/>
        <dbReference type="ChEBI" id="CHEBI:59789"/>
        <dbReference type="ChEBI" id="CHEBI:82795"/>
        <dbReference type="EC" id="2.1.1.80"/>
    </reaction>
</comment>
<dbReference type="PROSITE" id="PS50123">
    <property type="entry name" value="CHER"/>
    <property type="match status" value="1"/>
</dbReference>
<proteinExistence type="predicted"/>
<name>A0A1M7ICB9_9FLAO</name>
<dbReference type="Pfam" id="PF13426">
    <property type="entry name" value="PAS_9"/>
    <property type="match status" value="1"/>
</dbReference>
<dbReference type="Pfam" id="PF01739">
    <property type="entry name" value="CheR"/>
    <property type="match status" value="1"/>
</dbReference>
<feature type="domain" description="CheB-type methylesterase" evidence="10">
    <location>
        <begin position="29"/>
        <end position="217"/>
    </location>
</feature>
<dbReference type="RefSeq" id="WP_073207029.1">
    <property type="nucleotide sequence ID" value="NZ_FRCL01000004.1"/>
</dbReference>
<evidence type="ECO:0000256" key="5">
    <source>
        <dbReference type="ARBA" id="ARBA00022691"/>
    </source>
</evidence>
<sequence>MKIKENSQILLQKDKISKVDQQLRDQNQPNDFPIVGIGASAGGLEAIENFLKNIPENSGLAFVVIQHLDPNYIGVLPEILQRSTSMEVLQATDQLKVKPNHVYVIPPNKSLSILKGYLHLFEPVESRGLRLPIDLFFRSLAIDKLDKSIGVILSGMGSDGSLGIKTIKENNGLVLVQEPATAKFDSMPRNATESVLVDIIAPAEELPSKLINLLKYIPPIKKDFKIENTDKSSLDKIIILLREHTGHDFLLYKKTTLMRRIERRMGVHQIDKIENYVRFLQENPKEVELLFKELLIGVTSFFRDPAVWENLKTIVLPELMKILPDGYVIRAWVTACSTGEEAYSLAIVFKEVLENIGRERKLSLQIFATDLDVDAIDKARRGFFTSNIVADVSAERLNKFFTVEPDGYRVNAAIRELLVFATHNVIRDPPFTKLNLLMCRNMLIYMEPPLQKKLMELFNYSLLPGGIMVLGSAETLGRNSEGFEILDSKLKLFKRTQSSMSHELTDFPSSFSHTKRDVLENKVGPKGVENIQTLADQILLQRFAPASVFVNEKGDILYITGRTGKYLEPVAGKANWNIHVMAREGLRNELPGAFRKALKSNDPVILRNIKIGSNGDTNFATITVQRIETAGPMKGMVMIVFTEVVAVVEPNNSNGRKGKLDTTVREQKLEAELKQVNEDLQNSREEMQTSQEELKSINEELQSTNEELQSTNEELTTSKEEMQSLNEELQTVNAELQSKLSDFEQANNDMKNLLNSTEIATLFLDKEMNIRRFTDAVTKIFKIRVTDAGRPFTDLVSDLKYPEMGTDAQKVIKSLAPIQNAIETKDGRWFYVRIMPYRTLDDRIDGLVITFTDITATKKAEEALLIENRYRRLFESAKDGILILNAESGRIIDVNPFLIEMLGYSYEKFIEKAIWEIGSLKDIVANKDKFSELQHKKFVRYENLPLETADGRKISVEFISTMYLLNDKKVIQCIIRDITDRKVVEDALIFSETRYHHLFESAKDGIFFIDGATGKISDVNPFLVNLLGYPKEQFMDKPIWKIDFFENLVANKEKFEELQKKESVAYKNLQIETNNGQNITIEFSCNTYAIEDRKIIQCFIHDMV</sequence>
<dbReference type="InterPro" id="IPR035909">
    <property type="entry name" value="CheB_C"/>
</dbReference>
<dbReference type="Gene3D" id="3.30.450.20">
    <property type="entry name" value="PAS domain"/>
    <property type="match status" value="3"/>
</dbReference>
<dbReference type="PRINTS" id="PR00996">
    <property type="entry name" value="CHERMTFRASE"/>
</dbReference>
<organism evidence="12 13">
    <name type="scientific">Flavobacterium xinjiangense</name>
    <dbReference type="NCBI Taxonomy" id="178356"/>
    <lineage>
        <taxon>Bacteria</taxon>
        <taxon>Pseudomonadati</taxon>
        <taxon>Bacteroidota</taxon>
        <taxon>Flavobacteriia</taxon>
        <taxon>Flavobacteriales</taxon>
        <taxon>Flavobacteriaceae</taxon>
        <taxon>Flavobacterium</taxon>
    </lineage>
</organism>
<evidence type="ECO:0000256" key="6">
    <source>
        <dbReference type="PROSITE-ProRule" id="PRU00050"/>
    </source>
</evidence>
<feature type="domain" description="PAS" evidence="8">
    <location>
        <begin position="991"/>
        <end position="1037"/>
    </location>
</feature>
<keyword evidence="13" id="KW-1185">Reference proteome</keyword>
<dbReference type="GO" id="GO:0008984">
    <property type="term" value="F:protein-glutamate methylesterase activity"/>
    <property type="evidence" value="ECO:0007669"/>
    <property type="project" value="InterPro"/>
</dbReference>
<dbReference type="PROSITE" id="PS50112">
    <property type="entry name" value="PAS"/>
    <property type="match status" value="2"/>
</dbReference>
<dbReference type="SUPFAM" id="SSF53335">
    <property type="entry name" value="S-adenosyl-L-methionine-dependent methyltransferases"/>
    <property type="match status" value="1"/>
</dbReference>
<evidence type="ECO:0000256" key="7">
    <source>
        <dbReference type="SAM" id="Coils"/>
    </source>
</evidence>
<evidence type="ECO:0000259" key="10">
    <source>
        <dbReference type="PROSITE" id="PS50122"/>
    </source>
</evidence>
<evidence type="ECO:0000259" key="8">
    <source>
        <dbReference type="PROSITE" id="PS50112"/>
    </source>
</evidence>
<evidence type="ECO:0000256" key="3">
    <source>
        <dbReference type="ARBA" id="ARBA00022603"/>
    </source>
</evidence>
<dbReference type="OrthoDB" id="9816309at2"/>
<feature type="active site" evidence="6">
    <location>
        <position position="159"/>
    </location>
</feature>
<dbReference type="SUPFAM" id="SSF57997">
    <property type="entry name" value="Tropomyosin"/>
    <property type="match status" value="1"/>
</dbReference>
<protein>
    <recommendedName>
        <fullName evidence="2">protein-glutamate O-methyltransferase</fullName>
        <ecNumber evidence="2">2.1.1.80</ecNumber>
    </recommendedName>
</protein>
<dbReference type="InterPro" id="IPR035965">
    <property type="entry name" value="PAS-like_dom_sf"/>
</dbReference>
<dbReference type="InterPro" id="IPR000700">
    <property type="entry name" value="PAS-assoc_C"/>
</dbReference>
<evidence type="ECO:0000256" key="4">
    <source>
        <dbReference type="ARBA" id="ARBA00022679"/>
    </source>
</evidence>
<keyword evidence="3" id="KW-0489">Methyltransferase</keyword>
<dbReference type="Gene3D" id="3.40.50.150">
    <property type="entry name" value="Vaccinia Virus protein VP39"/>
    <property type="match status" value="1"/>
</dbReference>
<evidence type="ECO:0000259" key="11">
    <source>
        <dbReference type="PROSITE" id="PS50123"/>
    </source>
</evidence>
<keyword evidence="6" id="KW-0378">Hydrolase</keyword>
<dbReference type="InterPro" id="IPR029063">
    <property type="entry name" value="SAM-dependent_MTases_sf"/>
</dbReference>
<feature type="domain" description="CheR-type methyltransferase" evidence="11">
    <location>
        <begin position="234"/>
        <end position="496"/>
    </location>
</feature>
<dbReference type="EMBL" id="FRCL01000004">
    <property type="protein sequence ID" value="SHM38421.1"/>
    <property type="molecule type" value="Genomic_DNA"/>
</dbReference>
<dbReference type="InterPro" id="IPR000014">
    <property type="entry name" value="PAS"/>
</dbReference>
<keyword evidence="7" id="KW-0175">Coiled coil</keyword>
<dbReference type="InterPro" id="IPR036804">
    <property type="entry name" value="CheR_N_sf"/>
</dbReference>
<dbReference type="Pfam" id="PF13188">
    <property type="entry name" value="PAS_8"/>
    <property type="match status" value="1"/>
</dbReference>
<evidence type="ECO:0000256" key="1">
    <source>
        <dbReference type="ARBA" id="ARBA00001541"/>
    </source>
</evidence>
<gene>
    <name evidence="12" type="ORF">SAMN05216269_10476</name>
</gene>
<dbReference type="InterPro" id="IPR000780">
    <property type="entry name" value="CheR_MeTrfase"/>
</dbReference>
<dbReference type="PANTHER" id="PTHR24422">
    <property type="entry name" value="CHEMOTAXIS PROTEIN METHYLTRANSFERASE"/>
    <property type="match status" value="1"/>
</dbReference>
<feature type="active site" evidence="6">
    <location>
        <position position="67"/>
    </location>
</feature>
<dbReference type="Proteomes" id="UP000184092">
    <property type="component" value="Unassembled WGS sequence"/>
</dbReference>
<dbReference type="GO" id="GO:0000156">
    <property type="term" value="F:phosphorelay response regulator activity"/>
    <property type="evidence" value="ECO:0007669"/>
    <property type="project" value="InterPro"/>
</dbReference>
<feature type="active site" evidence="6">
    <location>
        <position position="40"/>
    </location>
</feature>
<dbReference type="SMART" id="SM00138">
    <property type="entry name" value="MeTrc"/>
    <property type="match status" value="1"/>
</dbReference>
<dbReference type="SMART" id="SM00091">
    <property type="entry name" value="PAS"/>
    <property type="match status" value="3"/>
</dbReference>
<dbReference type="GO" id="GO:0005737">
    <property type="term" value="C:cytoplasm"/>
    <property type="evidence" value="ECO:0007669"/>
    <property type="project" value="InterPro"/>
</dbReference>
<keyword evidence="6" id="KW-0145">Chemotaxis</keyword>
<feature type="domain" description="PAC" evidence="9">
    <location>
        <begin position="816"/>
        <end position="866"/>
    </location>
</feature>
<dbReference type="AlphaFoldDB" id="A0A1M7ICB9"/>
<feature type="coiled-coil region" evidence="7">
    <location>
        <begin position="666"/>
        <end position="753"/>
    </location>
</feature>
<dbReference type="InterPro" id="IPR050903">
    <property type="entry name" value="Bact_Chemotaxis_MeTrfase"/>
</dbReference>
<dbReference type="GO" id="GO:0032259">
    <property type="term" value="P:methylation"/>
    <property type="evidence" value="ECO:0007669"/>
    <property type="project" value="UniProtKB-KW"/>
</dbReference>
<keyword evidence="4" id="KW-0808">Transferase</keyword>
<dbReference type="Pfam" id="PF01339">
    <property type="entry name" value="CheB_methylest"/>
    <property type="match status" value="1"/>
</dbReference>
<evidence type="ECO:0000313" key="13">
    <source>
        <dbReference type="Proteomes" id="UP000184092"/>
    </source>
</evidence>
<dbReference type="InterPro" id="IPR000673">
    <property type="entry name" value="Sig_transdc_resp-reg_Me-estase"/>
</dbReference>
<evidence type="ECO:0000259" key="9">
    <source>
        <dbReference type="PROSITE" id="PS50113"/>
    </source>
</evidence>
<dbReference type="PROSITE" id="PS50122">
    <property type="entry name" value="CHEB"/>
    <property type="match status" value="1"/>
</dbReference>
<dbReference type="InterPro" id="IPR022641">
    <property type="entry name" value="CheR_N"/>
</dbReference>